<reference evidence="2" key="1">
    <citation type="journal article" date="2005" name="PLoS Biol.">
        <title>The genomes of Oryza sativa: a history of duplications.</title>
        <authorList>
            <person name="Yu J."/>
            <person name="Wang J."/>
            <person name="Lin W."/>
            <person name="Li S."/>
            <person name="Li H."/>
            <person name="Zhou J."/>
            <person name="Ni P."/>
            <person name="Dong W."/>
            <person name="Hu S."/>
            <person name="Zeng C."/>
            <person name="Zhang J."/>
            <person name="Zhang Y."/>
            <person name="Li R."/>
            <person name="Xu Z."/>
            <person name="Li S."/>
            <person name="Li X."/>
            <person name="Zheng H."/>
            <person name="Cong L."/>
            <person name="Lin L."/>
            <person name="Yin J."/>
            <person name="Geng J."/>
            <person name="Li G."/>
            <person name="Shi J."/>
            <person name="Liu J."/>
            <person name="Lv H."/>
            <person name="Li J."/>
            <person name="Wang J."/>
            <person name="Deng Y."/>
            <person name="Ran L."/>
            <person name="Shi X."/>
            <person name="Wang X."/>
            <person name="Wu Q."/>
            <person name="Li C."/>
            <person name="Ren X."/>
            <person name="Wang J."/>
            <person name="Wang X."/>
            <person name="Li D."/>
            <person name="Liu D."/>
            <person name="Zhang X."/>
            <person name="Ji Z."/>
            <person name="Zhao W."/>
            <person name="Sun Y."/>
            <person name="Zhang Z."/>
            <person name="Bao J."/>
            <person name="Han Y."/>
            <person name="Dong L."/>
            <person name="Ji J."/>
            <person name="Chen P."/>
            <person name="Wu S."/>
            <person name="Liu J."/>
            <person name="Xiao Y."/>
            <person name="Bu D."/>
            <person name="Tan J."/>
            <person name="Yang L."/>
            <person name="Ye C."/>
            <person name="Zhang J."/>
            <person name="Xu J."/>
            <person name="Zhou Y."/>
            <person name="Yu Y."/>
            <person name="Zhang B."/>
            <person name="Zhuang S."/>
            <person name="Wei H."/>
            <person name="Liu B."/>
            <person name="Lei M."/>
            <person name="Yu H."/>
            <person name="Li Y."/>
            <person name="Xu H."/>
            <person name="Wei S."/>
            <person name="He X."/>
            <person name="Fang L."/>
            <person name="Zhang Z."/>
            <person name="Zhang Y."/>
            <person name="Huang X."/>
            <person name="Su Z."/>
            <person name="Tong W."/>
            <person name="Li J."/>
            <person name="Tong Z."/>
            <person name="Li S."/>
            <person name="Ye J."/>
            <person name="Wang L."/>
            <person name="Fang L."/>
            <person name="Lei T."/>
            <person name="Chen C."/>
            <person name="Chen H."/>
            <person name="Xu Z."/>
            <person name="Li H."/>
            <person name="Huang H."/>
            <person name="Zhang F."/>
            <person name="Xu H."/>
            <person name="Li N."/>
            <person name="Zhao C."/>
            <person name="Li S."/>
            <person name="Dong L."/>
            <person name="Huang Y."/>
            <person name="Li L."/>
            <person name="Xi Y."/>
            <person name="Qi Q."/>
            <person name="Li W."/>
            <person name="Zhang B."/>
            <person name="Hu W."/>
            <person name="Zhang Y."/>
            <person name="Tian X."/>
            <person name="Jiao Y."/>
            <person name="Liang X."/>
            <person name="Jin J."/>
            <person name="Gao L."/>
            <person name="Zheng W."/>
            <person name="Hao B."/>
            <person name="Liu S."/>
            <person name="Wang W."/>
            <person name="Yuan L."/>
            <person name="Cao M."/>
            <person name="McDermott J."/>
            <person name="Samudrala R."/>
            <person name="Wang J."/>
            <person name="Wong G.K."/>
            <person name="Yang H."/>
        </authorList>
    </citation>
    <scope>NUCLEOTIDE SEQUENCE [LARGE SCALE GENOMIC DNA]</scope>
</reference>
<feature type="region of interest" description="Disordered" evidence="1">
    <location>
        <begin position="1"/>
        <end position="21"/>
    </location>
</feature>
<gene>
    <name evidence="2" type="ORF">OsJ_24845</name>
</gene>
<evidence type="ECO:0008006" key="3">
    <source>
        <dbReference type="Google" id="ProtNLM"/>
    </source>
</evidence>
<dbReference type="InterPro" id="IPR006912">
    <property type="entry name" value="Harbinger_derived_prot"/>
</dbReference>
<feature type="compositionally biased region" description="Low complexity" evidence="1">
    <location>
        <begin position="1"/>
        <end position="10"/>
    </location>
</feature>
<accession>B9FY20</accession>
<dbReference type="EMBL" id="CM000144">
    <property type="protein sequence ID" value="EEE67457.1"/>
    <property type="molecule type" value="Genomic_DNA"/>
</dbReference>
<dbReference type="Proteomes" id="UP000007752">
    <property type="component" value="Chromosome 7"/>
</dbReference>
<organism evidence="2">
    <name type="scientific">Oryza sativa subsp. japonica</name>
    <name type="common">Rice</name>
    <dbReference type="NCBI Taxonomy" id="39947"/>
    <lineage>
        <taxon>Eukaryota</taxon>
        <taxon>Viridiplantae</taxon>
        <taxon>Streptophyta</taxon>
        <taxon>Embryophyta</taxon>
        <taxon>Tracheophyta</taxon>
        <taxon>Spermatophyta</taxon>
        <taxon>Magnoliopsida</taxon>
        <taxon>Liliopsida</taxon>
        <taxon>Poales</taxon>
        <taxon>Poaceae</taxon>
        <taxon>BOP clade</taxon>
        <taxon>Oryzoideae</taxon>
        <taxon>Oryzeae</taxon>
        <taxon>Oryzinae</taxon>
        <taxon>Oryza</taxon>
        <taxon>Oryza sativa</taxon>
    </lineage>
</organism>
<dbReference type="Pfam" id="PF04827">
    <property type="entry name" value="Plant_tran"/>
    <property type="match status" value="1"/>
</dbReference>
<dbReference type="PANTHER" id="PTHR47150">
    <property type="entry name" value="OS12G0169200 PROTEIN"/>
    <property type="match status" value="1"/>
</dbReference>
<dbReference type="PANTHER" id="PTHR47150:SF5">
    <property type="entry name" value="OS07G0546750 PROTEIN"/>
    <property type="match status" value="1"/>
</dbReference>
<dbReference type="AlphaFoldDB" id="B9FY20"/>
<protein>
    <recommendedName>
        <fullName evidence="3">Transposon protein, putative, Pong sub-class</fullName>
    </recommendedName>
</protein>
<proteinExistence type="predicted"/>
<reference evidence="2" key="2">
    <citation type="submission" date="2008-12" db="EMBL/GenBank/DDBJ databases">
        <title>Improved gene annotation of the rice (Oryza sativa) genomes.</title>
        <authorList>
            <person name="Wang J."/>
            <person name="Li R."/>
            <person name="Fan W."/>
            <person name="Huang Q."/>
            <person name="Zhang J."/>
            <person name="Zhou Y."/>
            <person name="Hu Y."/>
            <person name="Zi S."/>
            <person name="Li J."/>
            <person name="Ni P."/>
            <person name="Zheng H."/>
            <person name="Zhang Y."/>
            <person name="Zhao M."/>
            <person name="Hao Q."/>
            <person name="McDermott J."/>
            <person name="Samudrala R."/>
            <person name="Kristiansen K."/>
            <person name="Wong G.K.-S."/>
        </authorList>
    </citation>
    <scope>NUCLEOTIDE SEQUENCE</scope>
</reference>
<name>B9FY20_ORYSJ</name>
<evidence type="ECO:0000313" key="2">
    <source>
        <dbReference type="EMBL" id="EEE67457.1"/>
    </source>
</evidence>
<feature type="compositionally biased region" description="Acidic residues" evidence="1">
    <location>
        <begin position="11"/>
        <end position="21"/>
    </location>
</feature>
<sequence>MSSKSPHQSSESDDSSSSDYLEELILEEINDPMEAEIEDEIEAQLQAQMQAQQAGHSNRRGGYKRRYINRDHQDDHNRLFAKYYSDNPLYTDDQFRRRFRMRKHLFLHIVEALGIWSPYFCLRRDAFGKVGLSPLQKCTAAIRMLAYGTPADLMDETFGVAESTAMECMINFVQGVRHIFGQQYLRKPNEQDIQCLLQQGEAHGFPGMLGSLDCMHWEWQNCPVAWKGQFTRGDYGVPTIMLEAVASADLWFWHAFFGAAGSNNDINVLDQSPLFTAVLQGRAPSVQFTVNGTEYNMGYYLADNIYPEWAAFAKSITRPQSDKAKLYAQRQESARKDVERAFGVLQKRWAIIRHPAWLWERDELADIMYACIILHNMIVEDERDDYVIPDDNTYEQSQSSVQLVGLDHGPIHGFAEVLDADMNIRDRTTHRRLKSDLMEHIWQKYGGQQQQN</sequence>
<evidence type="ECO:0000256" key="1">
    <source>
        <dbReference type="SAM" id="MobiDB-lite"/>
    </source>
</evidence>